<dbReference type="AlphaFoldDB" id="G4NND5"/>
<comment type="function">
    <text evidence="2 7">Hydrolysis of 6-phosphogluconolactone to 6-phosphogluconate.</text>
</comment>
<evidence type="ECO:0000256" key="5">
    <source>
        <dbReference type="ARBA" id="ARBA00013198"/>
    </source>
</evidence>
<dbReference type="EMBL" id="CP002401">
    <property type="protein sequence ID" value="AEP35013.1"/>
    <property type="molecule type" value="Genomic_DNA"/>
</dbReference>
<proteinExistence type="inferred from homology"/>
<gene>
    <name evidence="7" type="primary">pgl</name>
    <name evidence="9" type="ordered locus">CTO_0204</name>
</gene>
<protein>
    <recommendedName>
        <fullName evidence="6 7">6-phosphogluconolactonase</fullName>
        <shortName evidence="7">6PGL</shortName>
        <ecNumber evidence="5 7">3.1.1.31</ecNumber>
    </recommendedName>
</protein>
<dbReference type="KEGG" id="cra:CTO_0204"/>
<dbReference type="InterPro" id="IPR037171">
    <property type="entry name" value="NagB/RpiA_transferase-like"/>
</dbReference>
<organism evidence="9 10">
    <name type="scientific">Chlamydia trachomatis serovar A (strain A2497)</name>
    <dbReference type="NCBI Taxonomy" id="580047"/>
    <lineage>
        <taxon>Bacteria</taxon>
        <taxon>Pseudomonadati</taxon>
        <taxon>Chlamydiota</taxon>
        <taxon>Chlamydiia</taxon>
        <taxon>Chlamydiales</taxon>
        <taxon>Chlamydiaceae</taxon>
        <taxon>Chlamydia/Chlamydophila group</taxon>
        <taxon>Chlamydia</taxon>
    </lineage>
</organism>
<name>G4NND5_CHLT4</name>
<sequence length="262" mass="29794">MQEVVYMATLISLNDANRMLIADSQEEFLQIACYDWISTANKAIHKRGTFYVALSGGKTPLQIFQEIVKKRAAISDCSKIVVFWGDERANEDVEAGSNYLKAMDILKGLRIPEDQIFRMDTADPKGDEAYEALIQKYVPDAIFDMVMLGVGEDGHTLSLFPETHALEEKERFVVFNEVPQLHTRRMTLTFPIVRQARHLVAYVQGENKQDLFHKLVHPLGRDTFPIERVGTPLNPVQWVLSSDSCRKTDLADIPADCKLEMF</sequence>
<dbReference type="PATRIC" id="fig|580047.4.peg.210"/>
<evidence type="ECO:0000313" key="10">
    <source>
        <dbReference type="Proteomes" id="UP000009287"/>
    </source>
</evidence>
<accession>G4NND5</accession>
<dbReference type="Pfam" id="PF01182">
    <property type="entry name" value="Glucosamine_iso"/>
    <property type="match status" value="1"/>
</dbReference>
<feature type="domain" description="Glucosamine/galactosamine-6-phosphate isomerase" evidence="8">
    <location>
        <begin position="24"/>
        <end position="230"/>
    </location>
</feature>
<evidence type="ECO:0000256" key="4">
    <source>
        <dbReference type="ARBA" id="ARBA00010662"/>
    </source>
</evidence>
<comment type="pathway">
    <text evidence="3 7">Carbohydrate degradation; pentose phosphate pathway; D-ribulose 5-phosphate from D-glucose 6-phosphate (oxidative stage): step 2/3.</text>
</comment>
<dbReference type="PANTHER" id="PTHR11054:SF0">
    <property type="entry name" value="6-PHOSPHOGLUCONOLACTONASE"/>
    <property type="match status" value="1"/>
</dbReference>
<comment type="catalytic activity">
    <reaction evidence="1 7">
        <text>6-phospho-D-glucono-1,5-lactone + H2O = 6-phospho-D-gluconate + H(+)</text>
        <dbReference type="Rhea" id="RHEA:12556"/>
        <dbReference type="ChEBI" id="CHEBI:15377"/>
        <dbReference type="ChEBI" id="CHEBI:15378"/>
        <dbReference type="ChEBI" id="CHEBI:57955"/>
        <dbReference type="ChEBI" id="CHEBI:58759"/>
        <dbReference type="EC" id="3.1.1.31"/>
    </reaction>
</comment>
<dbReference type="Proteomes" id="UP000009287">
    <property type="component" value="Chromosome"/>
</dbReference>
<dbReference type="NCBIfam" id="TIGR01198">
    <property type="entry name" value="pgl"/>
    <property type="match status" value="1"/>
</dbReference>
<dbReference type="InterPro" id="IPR039104">
    <property type="entry name" value="6PGL"/>
</dbReference>
<dbReference type="GO" id="GO:0006098">
    <property type="term" value="P:pentose-phosphate shunt"/>
    <property type="evidence" value="ECO:0007669"/>
    <property type="project" value="UniProtKB-UniPathway"/>
</dbReference>
<dbReference type="EC" id="3.1.1.31" evidence="5 7"/>
<comment type="similarity">
    <text evidence="4 7">Belongs to the glucosamine/galactosamine-6-phosphate isomerase family. 6-phosphogluconolactonase subfamily.</text>
</comment>
<dbReference type="UniPathway" id="UPA00115">
    <property type="reaction ID" value="UER00409"/>
</dbReference>
<dbReference type="GO" id="GO:0017057">
    <property type="term" value="F:6-phosphogluconolactonase activity"/>
    <property type="evidence" value="ECO:0007669"/>
    <property type="project" value="UniProtKB-UniRule"/>
</dbReference>
<dbReference type="Gene3D" id="3.40.50.1360">
    <property type="match status" value="1"/>
</dbReference>
<evidence type="ECO:0000259" key="8">
    <source>
        <dbReference type="Pfam" id="PF01182"/>
    </source>
</evidence>
<reference evidence="9 10" key="1">
    <citation type="journal article" date="2011" name="J. Exp. Med.">
        <title>A live-attenuated chlamydial vaccine protects against trachoma in nonhuman primates.</title>
        <authorList>
            <person name="Kari L."/>
            <person name="Whitmire W.M."/>
            <person name="Olivares-Zavaleta N."/>
            <person name="Goheen M.M."/>
            <person name="Taylor L.D."/>
            <person name="Carlson J.H."/>
            <person name="Sturdevant G.L."/>
            <person name="Lu C."/>
            <person name="Bakios L.E."/>
            <person name="Randall L.B."/>
            <person name="Parnell M.J."/>
            <person name="Zhong G."/>
            <person name="Caldwell H.D."/>
        </authorList>
    </citation>
    <scope>NUCLEOTIDE SEQUENCE [LARGE SCALE GENOMIC DNA]</scope>
    <source>
        <strain evidence="9 10">A2497</strain>
    </source>
</reference>
<dbReference type="InterPro" id="IPR005900">
    <property type="entry name" value="6-phosphogluconolactonase_DevB"/>
</dbReference>
<dbReference type="GO" id="GO:0005975">
    <property type="term" value="P:carbohydrate metabolic process"/>
    <property type="evidence" value="ECO:0007669"/>
    <property type="project" value="UniProtKB-UniRule"/>
</dbReference>
<evidence type="ECO:0000313" key="9">
    <source>
        <dbReference type="EMBL" id="AEP35013.1"/>
    </source>
</evidence>
<dbReference type="PANTHER" id="PTHR11054">
    <property type="entry name" value="6-PHOSPHOGLUCONOLACTONASE"/>
    <property type="match status" value="1"/>
</dbReference>
<evidence type="ECO:0000256" key="3">
    <source>
        <dbReference type="ARBA" id="ARBA00004961"/>
    </source>
</evidence>
<dbReference type="CDD" id="cd01400">
    <property type="entry name" value="6PGL"/>
    <property type="match status" value="1"/>
</dbReference>
<evidence type="ECO:0000256" key="1">
    <source>
        <dbReference type="ARBA" id="ARBA00000832"/>
    </source>
</evidence>
<dbReference type="SUPFAM" id="SSF100950">
    <property type="entry name" value="NagB/RpiA/CoA transferase-like"/>
    <property type="match status" value="1"/>
</dbReference>
<evidence type="ECO:0000256" key="6">
    <source>
        <dbReference type="ARBA" id="ARBA00020337"/>
    </source>
</evidence>
<evidence type="ECO:0000256" key="2">
    <source>
        <dbReference type="ARBA" id="ARBA00002681"/>
    </source>
</evidence>
<dbReference type="InterPro" id="IPR006148">
    <property type="entry name" value="Glc/Gal-6P_isomerase"/>
</dbReference>
<evidence type="ECO:0000256" key="7">
    <source>
        <dbReference type="RuleBase" id="RU365095"/>
    </source>
</evidence>
<keyword evidence="7" id="KW-0378">Hydrolase</keyword>